<dbReference type="InterPro" id="IPR024607">
    <property type="entry name" value="Sulfatase_CS"/>
</dbReference>
<evidence type="ECO:0000259" key="4">
    <source>
        <dbReference type="Pfam" id="PF00884"/>
    </source>
</evidence>
<evidence type="ECO:0000313" key="6">
    <source>
        <dbReference type="Proteomes" id="UP001597079"/>
    </source>
</evidence>
<keyword evidence="6" id="KW-1185">Reference proteome</keyword>
<evidence type="ECO:0000313" key="5">
    <source>
        <dbReference type="EMBL" id="MFD1673890.1"/>
    </source>
</evidence>
<reference evidence="6" key="1">
    <citation type="journal article" date="2019" name="Int. J. Syst. Evol. Microbiol.">
        <title>The Global Catalogue of Microorganisms (GCM) 10K type strain sequencing project: providing services to taxonomists for standard genome sequencing and annotation.</title>
        <authorList>
            <consortium name="The Broad Institute Genomics Platform"/>
            <consortium name="The Broad Institute Genome Sequencing Center for Infectious Disease"/>
            <person name="Wu L."/>
            <person name="Ma J."/>
        </authorList>
    </citation>
    <scope>NUCLEOTIDE SEQUENCE [LARGE SCALE GENOMIC DNA]</scope>
    <source>
        <strain evidence="6">CGMCC 1.12286</strain>
    </source>
</reference>
<dbReference type="InterPro" id="IPR017850">
    <property type="entry name" value="Alkaline_phosphatase_core_sf"/>
</dbReference>
<evidence type="ECO:0000256" key="1">
    <source>
        <dbReference type="ARBA" id="ARBA00008779"/>
    </source>
</evidence>
<keyword evidence="3" id="KW-0378">Hydrolase</keyword>
<feature type="domain" description="Sulfatase N-terminal" evidence="4">
    <location>
        <begin position="4"/>
        <end position="361"/>
    </location>
</feature>
<sequence>MSKPNVLWICTDQQRFDTIGGFNNQVVQTPNLVRLMKSGMTFNYCFSQSPVCTPSRASFLTGRYPRTTRTRQNGQSIPTDEVLVPRLFADSGYSCGLSGKLHLSACHPSVCEGPERRINDGYTVFHWSHHPNPDWETNAYIQWLSQNGVEFSPKRYQNSKYVQTSVPIEWHQTTWCANKAIEFFTNRRSEEWLFSVNFFDPHHPFDPPQELLEKYLARLGDMELPNYVPGELANKSIFQNIDHQGAYGSYQSFVYDEMSPDDHRMVRAAYYAMIELIDIQVGRMLDALSDTGQLENTIVVFMSDHGEMLGDHGIYWKGPYFYDPAVRVPLIMAGPGIERNKVSEALVELVDLAPSLLDAVGLPRHDGLQGQSLWPLLTGETASAGRTSVYSEYYDAMPWHRNPSPRATMVRTTTHKLVRYHDQNTELYDLKIDPTETTNRWDDPSCSEIKLALLQIMADRMAETVDPLPRRIAMW</sequence>
<comment type="similarity">
    <text evidence="1">Belongs to the sulfatase family.</text>
</comment>
<gene>
    <name evidence="5" type="ORF">ACFSB2_04100</name>
</gene>
<comment type="caution">
    <text evidence="5">The sequence shown here is derived from an EMBL/GenBank/DDBJ whole genome shotgun (WGS) entry which is preliminary data.</text>
</comment>
<dbReference type="InterPro" id="IPR000917">
    <property type="entry name" value="Sulfatase_N"/>
</dbReference>
<dbReference type="Pfam" id="PF00884">
    <property type="entry name" value="Sulfatase"/>
    <property type="match status" value="1"/>
</dbReference>
<evidence type="ECO:0000256" key="3">
    <source>
        <dbReference type="ARBA" id="ARBA00022801"/>
    </source>
</evidence>
<organism evidence="5 6">
    <name type="scientific">Alicyclobacillus fodiniaquatilis</name>
    <dbReference type="NCBI Taxonomy" id="1661150"/>
    <lineage>
        <taxon>Bacteria</taxon>
        <taxon>Bacillati</taxon>
        <taxon>Bacillota</taxon>
        <taxon>Bacilli</taxon>
        <taxon>Bacillales</taxon>
        <taxon>Alicyclobacillaceae</taxon>
        <taxon>Alicyclobacillus</taxon>
    </lineage>
</organism>
<dbReference type="PANTHER" id="PTHR45953:SF1">
    <property type="entry name" value="IDURONATE 2-SULFATASE"/>
    <property type="match status" value="1"/>
</dbReference>
<dbReference type="Proteomes" id="UP001597079">
    <property type="component" value="Unassembled WGS sequence"/>
</dbReference>
<accession>A0ABW4JD76</accession>
<dbReference type="PANTHER" id="PTHR45953">
    <property type="entry name" value="IDURONATE 2-SULFATASE"/>
    <property type="match status" value="1"/>
</dbReference>
<proteinExistence type="inferred from homology"/>
<keyword evidence="2" id="KW-0479">Metal-binding</keyword>
<evidence type="ECO:0000256" key="2">
    <source>
        <dbReference type="ARBA" id="ARBA00022723"/>
    </source>
</evidence>
<dbReference type="SUPFAM" id="SSF53649">
    <property type="entry name" value="Alkaline phosphatase-like"/>
    <property type="match status" value="1"/>
</dbReference>
<dbReference type="Gene3D" id="3.40.720.10">
    <property type="entry name" value="Alkaline Phosphatase, subunit A"/>
    <property type="match status" value="1"/>
</dbReference>
<dbReference type="PROSITE" id="PS00523">
    <property type="entry name" value="SULFATASE_1"/>
    <property type="match status" value="1"/>
</dbReference>
<name>A0ABW4JD76_9BACL</name>
<dbReference type="EMBL" id="JBHUCX010000013">
    <property type="protein sequence ID" value="MFD1673890.1"/>
    <property type="molecule type" value="Genomic_DNA"/>
</dbReference>
<protein>
    <submittedName>
        <fullName evidence="5">Sulfatase</fullName>
    </submittedName>
</protein>
<dbReference type="RefSeq" id="WP_377941469.1">
    <property type="nucleotide sequence ID" value="NZ_JBHUCX010000013.1"/>
</dbReference>